<evidence type="ECO:0000313" key="2">
    <source>
        <dbReference type="Proteomes" id="UP000735302"/>
    </source>
</evidence>
<dbReference type="AlphaFoldDB" id="A0AAV3YTJ4"/>
<protein>
    <submittedName>
        <fullName evidence="1">Uncharacterized protein</fullName>
    </submittedName>
</protein>
<keyword evidence="2" id="KW-1185">Reference proteome</keyword>
<gene>
    <name evidence="1" type="ORF">PoB_001323600</name>
</gene>
<dbReference type="EMBL" id="BLXT01001596">
    <property type="protein sequence ID" value="GFN86730.1"/>
    <property type="molecule type" value="Genomic_DNA"/>
</dbReference>
<sequence length="171" mass="19157">MAPPFPLCNRGTYVRPGRKTRRLAPTLRQAADLVYARTKEREYFKTCIVGHVNCCLQCGSTLTVLYTPTSKPDNLHKNTGLVVLTAMVSRIMRGLVMAAPFPLSGRGTEVTRGCNTQMIAPALRQDESPKETRVFPNMYCWTHELLPPVWTHANCYISPSRQPLQVESPPV</sequence>
<organism evidence="1 2">
    <name type="scientific">Plakobranchus ocellatus</name>
    <dbReference type="NCBI Taxonomy" id="259542"/>
    <lineage>
        <taxon>Eukaryota</taxon>
        <taxon>Metazoa</taxon>
        <taxon>Spiralia</taxon>
        <taxon>Lophotrochozoa</taxon>
        <taxon>Mollusca</taxon>
        <taxon>Gastropoda</taxon>
        <taxon>Heterobranchia</taxon>
        <taxon>Euthyneura</taxon>
        <taxon>Panpulmonata</taxon>
        <taxon>Sacoglossa</taxon>
        <taxon>Placobranchoidea</taxon>
        <taxon>Plakobranchidae</taxon>
        <taxon>Plakobranchus</taxon>
    </lineage>
</organism>
<reference evidence="1 2" key="1">
    <citation type="journal article" date="2021" name="Elife">
        <title>Chloroplast acquisition without the gene transfer in kleptoplastic sea slugs, Plakobranchus ocellatus.</title>
        <authorList>
            <person name="Maeda T."/>
            <person name="Takahashi S."/>
            <person name="Yoshida T."/>
            <person name="Shimamura S."/>
            <person name="Takaki Y."/>
            <person name="Nagai Y."/>
            <person name="Toyoda A."/>
            <person name="Suzuki Y."/>
            <person name="Arimoto A."/>
            <person name="Ishii H."/>
            <person name="Satoh N."/>
            <person name="Nishiyama T."/>
            <person name="Hasebe M."/>
            <person name="Maruyama T."/>
            <person name="Minagawa J."/>
            <person name="Obokata J."/>
            <person name="Shigenobu S."/>
        </authorList>
    </citation>
    <scope>NUCLEOTIDE SEQUENCE [LARGE SCALE GENOMIC DNA]</scope>
</reference>
<evidence type="ECO:0000313" key="1">
    <source>
        <dbReference type="EMBL" id="GFN86730.1"/>
    </source>
</evidence>
<proteinExistence type="predicted"/>
<comment type="caution">
    <text evidence="1">The sequence shown here is derived from an EMBL/GenBank/DDBJ whole genome shotgun (WGS) entry which is preliminary data.</text>
</comment>
<dbReference type="Proteomes" id="UP000735302">
    <property type="component" value="Unassembled WGS sequence"/>
</dbReference>
<name>A0AAV3YTJ4_9GAST</name>
<accession>A0AAV3YTJ4</accession>